<dbReference type="EC" id="2.7.11.1" evidence="4"/>
<dbReference type="FunFam" id="1.10.510.10:FF:000321">
    <property type="entry name" value="Bent, isoform C"/>
    <property type="match status" value="1"/>
</dbReference>
<dbReference type="FunFam" id="2.60.40.10:FF:000127">
    <property type="entry name" value="titin isoform X1"/>
    <property type="match status" value="1"/>
</dbReference>
<comment type="catalytic activity">
    <reaction evidence="20">
        <text>L-seryl-[protein] + ATP = O-phospho-L-seryl-[protein] + ADP + H(+)</text>
        <dbReference type="Rhea" id="RHEA:17989"/>
        <dbReference type="Rhea" id="RHEA-COMP:9863"/>
        <dbReference type="Rhea" id="RHEA-COMP:11604"/>
        <dbReference type="ChEBI" id="CHEBI:15378"/>
        <dbReference type="ChEBI" id="CHEBI:29999"/>
        <dbReference type="ChEBI" id="CHEBI:30616"/>
        <dbReference type="ChEBI" id="CHEBI:83421"/>
        <dbReference type="ChEBI" id="CHEBI:456216"/>
        <dbReference type="EC" id="2.7.11.1"/>
    </reaction>
</comment>
<dbReference type="GO" id="GO:0004674">
    <property type="term" value="F:protein serine/threonine kinase activity"/>
    <property type="evidence" value="ECO:0007669"/>
    <property type="project" value="UniProtKB-KW"/>
</dbReference>
<sequence>MAENQYGVGQPLDTDEAIVAKNPFGQYLTLIYLHSWTIETSEEAIVLQWTRPLSDGGAPIQGYIIEKREAGTKEWTRASFGTVPDTKYRVRTGLGSVTALTPKKTYEFRVCAVNAAGSGAYSENSVPIAADSSPTRPIINMSMLTKDIIAYAGETARILVPYAATPIPKITWSKGDMKLDERDKRNKIECNDYLTVMEIETCELDDSGLYTIYMENNMGSDSANVRLKVVDRPGPPQGPLDISDISPDCCTLTWKPPKTDGGAPITNYIIEKLCLKGADPRWEKVSSFVRNTTYTVPNLQEGERYKFRIRAENQYGISEPLENIDPIIAKYQFNVPSQPDPPIARDIDNTWVDLEWDPPSDGGSKIIGYQIQFRDSSSTKWINASTNLVKHPSMKVTGLRDCGEYEFRVIAKNAAGYSKPSYPSERIKLRSKFGPPGPPSQVNAASIGRNHVTLTWLPPIDDGGSKITGYIVEQREFGSTLWIKVNDYNVRDPEFTVPNLKEFHDYEFRIIATNSSGKGVPSLPTSPIKIQDLAGSRPQIVVKPEDTAQPYNRRAVFICEAIGRPTPTCRWMRNGRELPESSRYRFESHEGTFKFTIKEVWDIDAGDYTCEVSNIYGNDSTTARLSVQAPPVIEKDVPNTILPMGDMVRLKIYFSGTAPFRHFLTLNKEEIDINHPTIRVVDFDDHILITIPSLSTREAGRYEYTISNDSGEASTGFWLNVTGLPSSPQGPLHFSNIAQHQACLSWRPPVDDGGSKITNYIIEKRDLTKEEWTVVASSVRDLSFTVQGLFENHEYEFRVSAVNENGQGVPLVGENSVVTRLPFDPPSAPVDPEISEIGTDFVSLTWHRPISDGGGRIRGYIVEKCEEGQDTWIRCNQNPSPPNIFNVPNLIDGRKYKFRIFAVNDAGFSESIDMETMQFTSAGAGKAPEIVVPVNDQTVETAKSATFECEITGYPRPEYRWFRGVKELVDTSKYTIISKGDVQILMINKITPEDADEYTCRATNSSGTKSTRAQLQIKTKPRVFIPPKYHGGLESQKNETIELKIPYKAYPSADSRWTKDGEKIENGGRYTIITEDRFAILRINGATREDFGQYRVVVSNSVGQDSGTVVVTVADRPEPPRFPIVENILDEAVILSWKPPVLDGGSPVTSYIIEKRDINGGSWTPCAKTRYTYLTVEGCRPKNTYEFRISAENKHGISKPCESTPQVVIPGNERIRRKGYDVDDAGKIIRGKGPVHSNYDNYVFDLWKQYYPQNVEIKHDSVLDHYDIHEEIGTGAFGVVHRCTERATGNTFAAKFVNTPHEADKDTVRKEINTMSILRHPTLINLHDAFEDDKEMVMIYEFMSGGELFEKVADDSNKMSELEAIEYTRQVCKALCHMHEMNYVHLDLKPENIMFTTKKSKQLKLIDFGLTSHLDPRNSVKVTTGTAEFAAPEVANGNPVGYFTDMWSVGVLAYILLSGLSPFGGENDAETLKNVKNCDWNMDDPAFSNISEEGKDFIQKLLLSDTSSRMTIHQALEHPWLSSGLAGCDDVIPSTRYHSIRDSIRHKYDAWPEPMPSLGRISNFSSLCKHRPQEYSIHDAFFDRSEAQPRFIIKPYSTAVAEGQSANFYCRVIASSPPVVTWHRDSRELKQSVKYMKKYNDNDYALTINRVKIEDKGEYIVRAKNSYGSKEEVVFLNVNKLSEPFKLEPLEPMRKAPSPPKVEEFKEKECPPKFSFHLRPRLIQKNHQCKLICSLQGNPVPKVVWLKDGRPVDQDRVQLTFRSGVCSLEIFNAKLDDAGTYSCSATSPLGEDYTECIITVQTKGGEPIPHISSMRTRRIYDSLRMGEVERSRSFTDIRRRSLIRDISPDTKSAKDDLKMKVSTEPPQFISKLHNIEVDAGDSAEFICQKECSHSFQVNAVPEPIIEWLHNGERINESRFRNTFIGGLAELRISNADLEDSGEYLCRASNSAGQESSKATLIVRSKSDGSVHVNGSSDDSLRLVRHLTGQIINVGSVGTLEASVSGEGEEILWMKNGREVKSDDRLMMSQEGEKYRLTINDVRPDDAGQYQLEVRKRGTNLVSVASVIVIDGRNEPAVVKLPSSLSASSGSTVKFVLELENAEGYTVQWFKGSEKIEKSDRLKSVKSGNTFKLDFKNIDPTDEGIYIVKVIKEKKAIAKYAATLLVEP</sequence>
<feature type="binding site" evidence="21">
    <location>
        <position position="1295"/>
    </location>
    <ligand>
        <name>ATP</name>
        <dbReference type="ChEBI" id="CHEBI:30616"/>
    </ligand>
</feature>
<dbReference type="PROSITE" id="PS50853">
    <property type="entry name" value="FN3"/>
    <property type="match status" value="7"/>
</dbReference>
<evidence type="ECO:0000256" key="7">
    <source>
        <dbReference type="ARBA" id="ARBA00022553"/>
    </source>
</evidence>
<evidence type="ECO:0000256" key="13">
    <source>
        <dbReference type="ARBA" id="ARBA00022837"/>
    </source>
</evidence>
<dbReference type="Pfam" id="PF07679">
    <property type="entry name" value="I-set"/>
    <property type="match status" value="9"/>
</dbReference>
<dbReference type="InterPro" id="IPR017441">
    <property type="entry name" value="Protein_kinase_ATP_BS"/>
</dbReference>
<dbReference type="SMART" id="SM00220">
    <property type="entry name" value="S_TKc"/>
    <property type="match status" value="1"/>
</dbReference>
<evidence type="ECO:0000256" key="8">
    <source>
        <dbReference type="ARBA" id="ARBA00022679"/>
    </source>
</evidence>
<dbReference type="Pfam" id="PF00069">
    <property type="entry name" value="Pkinase"/>
    <property type="match status" value="1"/>
</dbReference>
<proteinExistence type="inferred from homology"/>
<dbReference type="InterPro" id="IPR003598">
    <property type="entry name" value="Ig_sub2"/>
</dbReference>
<dbReference type="GO" id="GO:0040017">
    <property type="term" value="P:positive regulation of locomotion"/>
    <property type="evidence" value="ECO:0007669"/>
    <property type="project" value="UniProtKB-ARBA"/>
</dbReference>
<evidence type="ECO:0000256" key="20">
    <source>
        <dbReference type="ARBA" id="ARBA00048679"/>
    </source>
</evidence>
<comment type="cofactor">
    <cofactor evidence="1">
        <name>Mg(2+)</name>
        <dbReference type="ChEBI" id="CHEBI:18420"/>
    </cofactor>
</comment>
<keyword evidence="8" id="KW-0808">Transferase</keyword>
<dbReference type="Proteomes" id="UP000095283">
    <property type="component" value="Unplaced"/>
</dbReference>
<comment type="catalytic activity">
    <reaction evidence="19">
        <text>L-threonyl-[protein] + ATP = O-phospho-L-threonyl-[protein] + ADP + H(+)</text>
        <dbReference type="Rhea" id="RHEA:46608"/>
        <dbReference type="Rhea" id="RHEA-COMP:11060"/>
        <dbReference type="Rhea" id="RHEA-COMP:11605"/>
        <dbReference type="ChEBI" id="CHEBI:15378"/>
        <dbReference type="ChEBI" id="CHEBI:30013"/>
        <dbReference type="ChEBI" id="CHEBI:30616"/>
        <dbReference type="ChEBI" id="CHEBI:61977"/>
        <dbReference type="ChEBI" id="CHEBI:456216"/>
        <dbReference type="EC" id="2.7.11.1"/>
    </reaction>
</comment>
<evidence type="ECO:0000259" key="24">
    <source>
        <dbReference type="PROSITE" id="PS50853"/>
    </source>
</evidence>
<dbReference type="PROSITE" id="PS50011">
    <property type="entry name" value="PROTEIN_KINASE_DOM"/>
    <property type="match status" value="1"/>
</dbReference>
<evidence type="ECO:0000259" key="22">
    <source>
        <dbReference type="PROSITE" id="PS50011"/>
    </source>
</evidence>
<keyword evidence="9" id="KW-0479">Metal-binding</keyword>
<keyword evidence="17" id="KW-1015">Disulfide bond</keyword>
<dbReference type="InterPro" id="IPR050964">
    <property type="entry name" value="Striated_Muscle_Regulatory"/>
</dbReference>
<keyword evidence="10" id="KW-0677">Repeat</keyword>
<dbReference type="InterPro" id="IPR036179">
    <property type="entry name" value="Ig-like_dom_sf"/>
</dbReference>
<feature type="domain" description="Fibronectin type-III" evidence="24">
    <location>
        <begin position="235"/>
        <end position="332"/>
    </location>
</feature>
<dbReference type="FunFam" id="2.60.40.10:FF:000160">
    <property type="entry name" value="Titin a"/>
    <property type="match status" value="2"/>
</dbReference>
<evidence type="ECO:0000256" key="5">
    <source>
        <dbReference type="ARBA" id="ARBA00022490"/>
    </source>
</evidence>
<dbReference type="InterPro" id="IPR008271">
    <property type="entry name" value="Ser/Thr_kinase_AS"/>
</dbReference>
<reference evidence="26" key="1">
    <citation type="submission" date="2016-11" db="UniProtKB">
        <authorList>
            <consortium name="WormBaseParasite"/>
        </authorList>
    </citation>
    <scope>IDENTIFICATION</scope>
</reference>
<dbReference type="InterPro" id="IPR003961">
    <property type="entry name" value="FN3_dom"/>
</dbReference>
<feature type="domain" description="Fibronectin type-III" evidence="24">
    <location>
        <begin position="728"/>
        <end position="822"/>
    </location>
</feature>
<feature type="domain" description="Ig-like" evidence="23">
    <location>
        <begin position="1589"/>
        <end position="1677"/>
    </location>
</feature>
<dbReference type="InterPro" id="IPR013098">
    <property type="entry name" value="Ig_I-set"/>
</dbReference>
<feature type="domain" description="Protein kinase" evidence="22">
    <location>
        <begin position="1266"/>
        <end position="1521"/>
    </location>
</feature>
<feature type="domain" description="Fibronectin type-III" evidence="24">
    <location>
        <begin position="828"/>
        <end position="923"/>
    </location>
</feature>
<evidence type="ECO:0000256" key="18">
    <source>
        <dbReference type="ARBA" id="ARBA00023319"/>
    </source>
</evidence>
<dbReference type="PROSITE" id="PS00107">
    <property type="entry name" value="PROTEIN_KINASE_ATP"/>
    <property type="match status" value="1"/>
</dbReference>
<dbReference type="InterPro" id="IPR007110">
    <property type="entry name" value="Ig-like_dom"/>
</dbReference>
<feature type="domain" description="Ig-like" evidence="23">
    <location>
        <begin position="1712"/>
        <end position="1799"/>
    </location>
</feature>
<dbReference type="GO" id="GO:0046872">
    <property type="term" value="F:metal ion binding"/>
    <property type="evidence" value="ECO:0007669"/>
    <property type="project" value="UniProtKB-KW"/>
</dbReference>
<dbReference type="FunFam" id="3.30.200.20:FF:000249">
    <property type="entry name" value="twitchin isoform X2"/>
    <property type="match status" value="1"/>
</dbReference>
<name>A0A1I7XS04_HETBA</name>
<dbReference type="CDD" id="cd00063">
    <property type="entry name" value="FN3"/>
    <property type="match status" value="7"/>
</dbReference>
<dbReference type="FunFam" id="2.60.40.10:FF:000504">
    <property type="entry name" value="Bent, isoform J"/>
    <property type="match status" value="1"/>
</dbReference>
<evidence type="ECO:0000313" key="26">
    <source>
        <dbReference type="WBParaSite" id="Hba_20268"/>
    </source>
</evidence>
<evidence type="ECO:0000256" key="3">
    <source>
        <dbReference type="ARBA" id="ARBA00006692"/>
    </source>
</evidence>
<keyword evidence="12" id="KW-0418">Kinase</keyword>
<evidence type="ECO:0000256" key="11">
    <source>
        <dbReference type="ARBA" id="ARBA00022741"/>
    </source>
</evidence>
<dbReference type="FunFam" id="2.60.40.10:FF:000107">
    <property type="entry name" value="Myosin, light chain kinase a"/>
    <property type="match status" value="2"/>
</dbReference>
<feature type="domain" description="Fibronectin type-III" evidence="24">
    <location>
        <begin position="1119"/>
        <end position="1211"/>
    </location>
</feature>
<dbReference type="PANTHER" id="PTHR13817:SF151">
    <property type="entry name" value="TITIN"/>
    <property type="match status" value="1"/>
</dbReference>
<keyword evidence="14 21" id="KW-0067">ATP-binding</keyword>
<evidence type="ECO:0000256" key="6">
    <source>
        <dbReference type="ARBA" id="ARBA00022527"/>
    </source>
</evidence>
<evidence type="ECO:0000256" key="12">
    <source>
        <dbReference type="ARBA" id="ARBA00022777"/>
    </source>
</evidence>
<dbReference type="FunFam" id="2.60.40.10:FF:000031">
    <property type="entry name" value="Myosin-binding protein C, slow type"/>
    <property type="match status" value="2"/>
</dbReference>
<dbReference type="InterPro" id="IPR013783">
    <property type="entry name" value="Ig-like_fold"/>
</dbReference>
<keyword evidence="7" id="KW-0597">Phosphoprotein</keyword>
<dbReference type="Pfam" id="PF00041">
    <property type="entry name" value="fn3"/>
    <property type="match status" value="7"/>
</dbReference>
<dbReference type="GO" id="GO:0019899">
    <property type="term" value="F:enzyme binding"/>
    <property type="evidence" value="ECO:0007669"/>
    <property type="project" value="UniProtKB-ARBA"/>
</dbReference>
<dbReference type="PROSITE" id="PS00108">
    <property type="entry name" value="PROTEIN_KINASE_ST"/>
    <property type="match status" value="1"/>
</dbReference>
<dbReference type="FunFam" id="2.60.40.10:FF:000425">
    <property type="entry name" value="Myosin light chain kinase"/>
    <property type="match status" value="1"/>
</dbReference>
<keyword evidence="11 21" id="KW-0547">Nucleotide-binding</keyword>
<keyword evidence="18" id="KW-0393">Immunoglobulin domain</keyword>
<dbReference type="PROSITE" id="PS50835">
    <property type="entry name" value="IG_LIKE"/>
    <property type="match status" value="8"/>
</dbReference>
<evidence type="ECO:0000256" key="2">
    <source>
        <dbReference type="ARBA" id="ARBA00004161"/>
    </source>
</evidence>
<dbReference type="Gene3D" id="2.60.40.10">
    <property type="entry name" value="Immunoglobulins"/>
    <property type="match status" value="17"/>
</dbReference>
<dbReference type="WBParaSite" id="Hba_20268">
    <property type="protein sequence ID" value="Hba_20268"/>
    <property type="gene ID" value="Hba_20268"/>
</dbReference>
<dbReference type="FunFam" id="2.60.40.10:FF:000460">
    <property type="entry name" value="Bent, isoform J"/>
    <property type="match status" value="1"/>
</dbReference>
<dbReference type="InterPro" id="IPR000719">
    <property type="entry name" value="Prot_kinase_dom"/>
</dbReference>
<evidence type="ECO:0000256" key="17">
    <source>
        <dbReference type="ARBA" id="ARBA00023157"/>
    </source>
</evidence>
<feature type="domain" description="Ig-like" evidence="23">
    <location>
        <begin position="2075"/>
        <end position="2157"/>
    </location>
</feature>
<evidence type="ECO:0000256" key="9">
    <source>
        <dbReference type="ARBA" id="ARBA00022723"/>
    </source>
</evidence>
<dbReference type="GO" id="GO:0045214">
    <property type="term" value="P:sarcomere organization"/>
    <property type="evidence" value="ECO:0007669"/>
    <property type="project" value="TreeGrafter"/>
</dbReference>
<keyword evidence="6" id="KW-0723">Serine/threonine-protein kinase</keyword>
<evidence type="ECO:0000256" key="21">
    <source>
        <dbReference type="PROSITE-ProRule" id="PRU10141"/>
    </source>
</evidence>
<comment type="subcellular location">
    <subcellularLocation>
        <location evidence="2">Cytoplasm</location>
        <location evidence="2">Myofibril</location>
        <location evidence="2">Sarcomere</location>
        <location evidence="2">A band</location>
    </subcellularLocation>
</comment>
<evidence type="ECO:0000256" key="14">
    <source>
        <dbReference type="ARBA" id="ARBA00022840"/>
    </source>
</evidence>
<feature type="domain" description="Ig-like" evidence="23">
    <location>
        <begin position="1021"/>
        <end position="1112"/>
    </location>
</feature>
<dbReference type="GO" id="GO:0045989">
    <property type="term" value="P:positive regulation of striated muscle contraction"/>
    <property type="evidence" value="ECO:0007669"/>
    <property type="project" value="UniProtKB-ARBA"/>
</dbReference>
<organism evidence="25 26">
    <name type="scientific">Heterorhabditis bacteriophora</name>
    <name type="common">Entomopathogenic nematode worm</name>
    <dbReference type="NCBI Taxonomy" id="37862"/>
    <lineage>
        <taxon>Eukaryota</taxon>
        <taxon>Metazoa</taxon>
        <taxon>Ecdysozoa</taxon>
        <taxon>Nematoda</taxon>
        <taxon>Chromadorea</taxon>
        <taxon>Rhabditida</taxon>
        <taxon>Rhabditina</taxon>
        <taxon>Rhabditomorpha</taxon>
        <taxon>Strongyloidea</taxon>
        <taxon>Heterorhabditidae</taxon>
        <taxon>Heterorhabditis</taxon>
    </lineage>
</organism>
<dbReference type="GO" id="GO:0005516">
    <property type="term" value="F:calmodulin binding"/>
    <property type="evidence" value="ECO:0007669"/>
    <property type="project" value="UniProtKB-KW"/>
</dbReference>
<dbReference type="CDD" id="cd00096">
    <property type="entry name" value="Ig"/>
    <property type="match status" value="3"/>
</dbReference>
<evidence type="ECO:0000256" key="15">
    <source>
        <dbReference type="ARBA" id="ARBA00022842"/>
    </source>
</evidence>
<feature type="domain" description="Ig-like" evidence="23">
    <location>
        <begin position="928"/>
        <end position="1016"/>
    </location>
</feature>
<dbReference type="SUPFAM" id="SSF56112">
    <property type="entry name" value="Protein kinase-like (PK-like)"/>
    <property type="match status" value="1"/>
</dbReference>
<dbReference type="SMART" id="SM00409">
    <property type="entry name" value="IG"/>
    <property type="match status" value="10"/>
</dbReference>
<feature type="domain" description="Ig-like" evidence="23">
    <location>
        <begin position="1994"/>
        <end position="2067"/>
    </location>
</feature>
<keyword evidence="15" id="KW-0460">Magnesium</keyword>
<dbReference type="FunFam" id="2.60.40.10:FF:000147">
    <property type="entry name" value="Myosin light chain kinase"/>
    <property type="match status" value="1"/>
</dbReference>
<feature type="domain" description="Fibronectin type-III" evidence="24">
    <location>
        <begin position="435"/>
        <end position="533"/>
    </location>
</feature>
<protein>
    <recommendedName>
        <fullName evidence="4">non-specific serine/threonine protein kinase</fullName>
        <ecNumber evidence="4">2.7.11.1</ecNumber>
    </recommendedName>
</protein>
<dbReference type="InterPro" id="IPR036116">
    <property type="entry name" value="FN3_sf"/>
</dbReference>
<comment type="similarity">
    <text evidence="3">Belongs to the protein kinase superfamily. CAMK Ser/Thr protein kinase family.</text>
</comment>
<dbReference type="SUPFAM" id="SSF49265">
    <property type="entry name" value="Fibronectin type III"/>
    <property type="match status" value="4"/>
</dbReference>
<dbReference type="Gene3D" id="1.10.510.10">
    <property type="entry name" value="Transferase(Phosphotransferase) domain 1"/>
    <property type="match status" value="1"/>
</dbReference>
<dbReference type="InterPro" id="IPR011009">
    <property type="entry name" value="Kinase-like_dom_sf"/>
</dbReference>
<dbReference type="SMART" id="SM00060">
    <property type="entry name" value="FN3"/>
    <property type="match status" value="7"/>
</dbReference>
<dbReference type="PANTHER" id="PTHR13817">
    <property type="entry name" value="TITIN"/>
    <property type="match status" value="1"/>
</dbReference>
<dbReference type="GO" id="GO:0031430">
    <property type="term" value="C:M band"/>
    <property type="evidence" value="ECO:0007669"/>
    <property type="project" value="TreeGrafter"/>
</dbReference>
<accession>A0A1I7XS04</accession>
<evidence type="ECO:0000256" key="10">
    <source>
        <dbReference type="ARBA" id="ARBA00022737"/>
    </source>
</evidence>
<evidence type="ECO:0000259" key="23">
    <source>
        <dbReference type="PROSITE" id="PS50835"/>
    </source>
</evidence>
<evidence type="ECO:0000256" key="16">
    <source>
        <dbReference type="ARBA" id="ARBA00022860"/>
    </source>
</evidence>
<dbReference type="PRINTS" id="PR00014">
    <property type="entry name" value="FNTYPEIII"/>
</dbReference>
<dbReference type="SMART" id="SM00408">
    <property type="entry name" value="IGc2"/>
    <property type="match status" value="8"/>
</dbReference>
<evidence type="ECO:0000256" key="19">
    <source>
        <dbReference type="ARBA" id="ARBA00047899"/>
    </source>
</evidence>
<evidence type="ECO:0000313" key="25">
    <source>
        <dbReference type="Proteomes" id="UP000095283"/>
    </source>
</evidence>
<dbReference type="GO" id="GO:0060298">
    <property type="term" value="P:positive regulation of sarcomere organization"/>
    <property type="evidence" value="ECO:0007669"/>
    <property type="project" value="UniProtKB-ARBA"/>
</dbReference>
<dbReference type="InterPro" id="IPR003599">
    <property type="entry name" value="Ig_sub"/>
</dbReference>
<dbReference type="FunFam" id="2.60.40.10:FF:000003">
    <property type="entry name" value="Titin isoform E"/>
    <property type="match status" value="2"/>
</dbReference>
<feature type="domain" description="Ig-like" evidence="23">
    <location>
        <begin position="1866"/>
        <end position="1961"/>
    </location>
</feature>
<dbReference type="SUPFAM" id="SSF48726">
    <property type="entry name" value="Immunoglobulin"/>
    <property type="match status" value="10"/>
</dbReference>
<feature type="domain" description="Ig-like" evidence="23">
    <location>
        <begin position="538"/>
        <end position="626"/>
    </location>
</feature>
<evidence type="ECO:0000256" key="1">
    <source>
        <dbReference type="ARBA" id="ARBA00001946"/>
    </source>
</evidence>
<feature type="domain" description="Fibronectin type-III" evidence="24">
    <location>
        <begin position="338"/>
        <end position="432"/>
    </location>
</feature>
<feature type="domain" description="Fibronectin type-III" evidence="24">
    <location>
        <begin position="29"/>
        <end position="133"/>
    </location>
</feature>
<dbReference type="GO" id="GO:0005524">
    <property type="term" value="F:ATP binding"/>
    <property type="evidence" value="ECO:0007669"/>
    <property type="project" value="UniProtKB-UniRule"/>
</dbReference>
<keyword evidence="16" id="KW-0112">Calmodulin-binding</keyword>
<keyword evidence="5" id="KW-0963">Cytoplasm</keyword>
<keyword evidence="13" id="KW-0106">Calcium</keyword>
<keyword evidence="25" id="KW-1185">Reference proteome</keyword>
<dbReference type="Gene3D" id="3.30.200.20">
    <property type="entry name" value="Phosphorylase Kinase, domain 1"/>
    <property type="match status" value="1"/>
</dbReference>
<evidence type="ECO:0000256" key="4">
    <source>
        <dbReference type="ARBA" id="ARBA00012513"/>
    </source>
</evidence>